<evidence type="ECO:0000256" key="5">
    <source>
        <dbReference type="ARBA" id="ARBA00022728"/>
    </source>
</evidence>
<feature type="region of interest" description="Disordered" evidence="9">
    <location>
        <begin position="48"/>
        <end position="88"/>
    </location>
</feature>
<comment type="caution">
    <text evidence="11">The sequence shown here is derived from an EMBL/GenBank/DDBJ whole genome shotgun (WGS) entry which is preliminary data.</text>
</comment>
<sequence>MNFKDILKAEVDRKKRQLEQNKDILVPNKTYFKRGDLVAKQEEEYWRKHKRLKEDTDEKKKNESAKDANKEKNDKEEEEKVSQLPRKEVVRRLRERGEPIRLFGESDYEAFQRLKKVEMLMPEKKDGEGFRNDFKAAMDQVDQEYYDEIIKATTSGGSSSRANNVTVKDDGTTKEDIEKMSEEIGQGDDDKDQEIILRVLKLILRLWGEELNKRPEEEKRTMKGKEASAIHSQTVSYMKPLFRKLKQKKVDVDIKDSLAIIVKHMLDRHYIRNHKILTMIHI</sequence>
<dbReference type="PANTHER" id="PTHR13007:SF19">
    <property type="entry name" value="PRE-MRNA-SPLICING FACTOR 18"/>
    <property type="match status" value="1"/>
</dbReference>
<dbReference type="Pfam" id="PF02840">
    <property type="entry name" value="Prp18"/>
    <property type="match status" value="1"/>
</dbReference>
<keyword evidence="5" id="KW-0747">Spliceosome</keyword>
<protein>
    <recommendedName>
        <fullName evidence="3">Pre-mRNA-splicing factor 18</fullName>
    </recommendedName>
    <alternativeName>
        <fullName evidence="8">PRP18 homolog</fullName>
    </alternativeName>
</protein>
<reference evidence="11 12" key="1">
    <citation type="submission" date="2022-12" db="EMBL/GenBank/DDBJ databases">
        <title>Chromosome-level genome of Tegillarca granosa.</title>
        <authorList>
            <person name="Kim J."/>
        </authorList>
    </citation>
    <scope>NUCLEOTIDE SEQUENCE [LARGE SCALE GENOMIC DNA]</scope>
    <source>
        <strain evidence="11">Teg-2019</strain>
        <tissue evidence="11">Adductor muscle</tissue>
    </source>
</reference>
<evidence type="ECO:0000256" key="1">
    <source>
        <dbReference type="ARBA" id="ARBA00004123"/>
    </source>
</evidence>
<gene>
    <name evidence="11" type="ORF">KUTeg_020489</name>
</gene>
<keyword evidence="12" id="KW-1185">Reference proteome</keyword>
<evidence type="ECO:0000256" key="6">
    <source>
        <dbReference type="ARBA" id="ARBA00023187"/>
    </source>
</evidence>
<evidence type="ECO:0000256" key="4">
    <source>
        <dbReference type="ARBA" id="ARBA00022664"/>
    </source>
</evidence>
<evidence type="ECO:0000256" key="3">
    <source>
        <dbReference type="ARBA" id="ARBA00018242"/>
    </source>
</evidence>
<evidence type="ECO:0000256" key="9">
    <source>
        <dbReference type="SAM" id="MobiDB-lite"/>
    </source>
</evidence>
<dbReference type="Pfam" id="PF08799">
    <property type="entry name" value="PRP4"/>
    <property type="match status" value="1"/>
</dbReference>
<keyword evidence="4" id="KW-0507">mRNA processing</keyword>
<dbReference type="Gene3D" id="1.20.940.10">
    <property type="entry name" value="Functional domain of the splicing factor Prp18"/>
    <property type="match status" value="1"/>
</dbReference>
<dbReference type="Gene3D" id="4.10.280.110">
    <property type="entry name" value="Pre-mRNA processing factor 4 domain"/>
    <property type="match status" value="1"/>
</dbReference>
<comment type="similarity">
    <text evidence="2">Belongs to the PRP18 family.</text>
</comment>
<dbReference type="InterPro" id="IPR004098">
    <property type="entry name" value="Prp18"/>
</dbReference>
<evidence type="ECO:0000259" key="10">
    <source>
        <dbReference type="SMART" id="SM00500"/>
    </source>
</evidence>
<keyword evidence="6" id="KW-0508">mRNA splicing</keyword>
<evidence type="ECO:0000313" key="12">
    <source>
        <dbReference type="Proteomes" id="UP001217089"/>
    </source>
</evidence>
<evidence type="ECO:0000313" key="11">
    <source>
        <dbReference type="EMBL" id="KAJ8301502.1"/>
    </source>
</evidence>
<feature type="domain" description="Pre-mRNA processing factor 4 (PRP4)-like" evidence="10">
    <location>
        <begin position="84"/>
        <end position="136"/>
    </location>
</feature>
<dbReference type="SMART" id="SM00500">
    <property type="entry name" value="SFM"/>
    <property type="match status" value="1"/>
</dbReference>
<organism evidence="11 12">
    <name type="scientific">Tegillarca granosa</name>
    <name type="common">Malaysian cockle</name>
    <name type="synonym">Anadara granosa</name>
    <dbReference type="NCBI Taxonomy" id="220873"/>
    <lineage>
        <taxon>Eukaryota</taxon>
        <taxon>Metazoa</taxon>
        <taxon>Spiralia</taxon>
        <taxon>Lophotrochozoa</taxon>
        <taxon>Mollusca</taxon>
        <taxon>Bivalvia</taxon>
        <taxon>Autobranchia</taxon>
        <taxon>Pteriomorphia</taxon>
        <taxon>Arcoida</taxon>
        <taxon>Arcoidea</taxon>
        <taxon>Arcidae</taxon>
        <taxon>Tegillarca</taxon>
    </lineage>
</organism>
<evidence type="ECO:0000256" key="7">
    <source>
        <dbReference type="ARBA" id="ARBA00023242"/>
    </source>
</evidence>
<dbReference type="SUPFAM" id="SSF47938">
    <property type="entry name" value="Functional domain of the splicing factor Prp18"/>
    <property type="match status" value="1"/>
</dbReference>
<proteinExistence type="inferred from homology"/>
<dbReference type="PANTHER" id="PTHR13007">
    <property type="entry name" value="PRE-MRNA SPLICING FACTOR-RELATED"/>
    <property type="match status" value="1"/>
</dbReference>
<name>A0ABQ9EC86_TEGGR</name>
<dbReference type="InterPro" id="IPR014906">
    <property type="entry name" value="PRP4-like"/>
</dbReference>
<keyword evidence="7" id="KW-0539">Nucleus</keyword>
<comment type="subcellular location">
    <subcellularLocation>
        <location evidence="1">Nucleus</location>
    </subcellularLocation>
</comment>
<evidence type="ECO:0000256" key="2">
    <source>
        <dbReference type="ARBA" id="ARBA00008137"/>
    </source>
</evidence>
<dbReference type="InterPro" id="IPR036285">
    <property type="entry name" value="PRP4-like_sf"/>
</dbReference>
<dbReference type="InterPro" id="IPR039979">
    <property type="entry name" value="PRPF18"/>
</dbReference>
<dbReference type="SUPFAM" id="SSF158230">
    <property type="entry name" value="PRP4-like"/>
    <property type="match status" value="1"/>
</dbReference>
<accession>A0ABQ9EC86</accession>
<dbReference type="Proteomes" id="UP001217089">
    <property type="component" value="Unassembled WGS sequence"/>
</dbReference>
<dbReference type="EMBL" id="JARBDR010000918">
    <property type="protein sequence ID" value="KAJ8301502.1"/>
    <property type="molecule type" value="Genomic_DNA"/>
</dbReference>
<evidence type="ECO:0000256" key="8">
    <source>
        <dbReference type="ARBA" id="ARBA00031388"/>
    </source>
</evidence>